<dbReference type="NCBIfam" id="TIGR03303">
    <property type="entry name" value="OM_YaeT"/>
    <property type="match status" value="1"/>
</dbReference>
<organism evidence="10 11">
    <name type="scientific">Candidatus Manganitrophus noduliformans</name>
    <dbReference type="NCBI Taxonomy" id="2606439"/>
    <lineage>
        <taxon>Bacteria</taxon>
        <taxon>Pseudomonadati</taxon>
        <taxon>Nitrospirota</taxon>
        <taxon>Nitrospiria</taxon>
        <taxon>Candidatus Troglogloeales</taxon>
        <taxon>Candidatus Manganitrophaceae</taxon>
        <taxon>Candidatus Manganitrophus</taxon>
    </lineage>
</organism>
<dbReference type="Proteomes" id="UP000534783">
    <property type="component" value="Unassembled WGS sequence"/>
</dbReference>
<feature type="domain" description="POTRA" evidence="9">
    <location>
        <begin position="263"/>
        <end position="346"/>
    </location>
</feature>
<dbReference type="InterPro" id="IPR010827">
    <property type="entry name" value="BamA/TamA_POTRA"/>
</dbReference>
<proteinExistence type="predicted"/>
<evidence type="ECO:0000256" key="2">
    <source>
        <dbReference type="ARBA" id="ARBA00022452"/>
    </source>
</evidence>
<comment type="subcellular location">
    <subcellularLocation>
        <location evidence="1">Membrane</location>
    </subcellularLocation>
</comment>
<dbReference type="GO" id="GO:0071709">
    <property type="term" value="P:membrane assembly"/>
    <property type="evidence" value="ECO:0007669"/>
    <property type="project" value="InterPro"/>
</dbReference>
<dbReference type="EMBL" id="VTOW01000001">
    <property type="protein sequence ID" value="NKE69411.1"/>
    <property type="molecule type" value="Genomic_DNA"/>
</dbReference>
<evidence type="ECO:0000256" key="3">
    <source>
        <dbReference type="ARBA" id="ARBA00022692"/>
    </source>
</evidence>
<evidence type="ECO:0000256" key="6">
    <source>
        <dbReference type="ARBA" id="ARBA00023136"/>
    </source>
</evidence>
<dbReference type="RefSeq" id="WP_168057710.1">
    <property type="nucleotide sequence ID" value="NZ_VTOW01000001.1"/>
</dbReference>
<keyword evidence="2" id="KW-1134">Transmembrane beta strand</keyword>
<dbReference type="PROSITE" id="PS51779">
    <property type="entry name" value="POTRA"/>
    <property type="match status" value="3"/>
</dbReference>
<evidence type="ECO:0000259" key="9">
    <source>
        <dbReference type="PROSITE" id="PS51779"/>
    </source>
</evidence>
<dbReference type="GO" id="GO:0009279">
    <property type="term" value="C:cell outer membrane"/>
    <property type="evidence" value="ECO:0007669"/>
    <property type="project" value="UniProtKB-UniRule"/>
</dbReference>
<evidence type="ECO:0000313" key="11">
    <source>
        <dbReference type="Proteomes" id="UP000534783"/>
    </source>
</evidence>
<evidence type="ECO:0000256" key="4">
    <source>
        <dbReference type="ARBA" id="ARBA00022729"/>
    </source>
</evidence>
<keyword evidence="11" id="KW-1185">Reference proteome</keyword>
<feature type="domain" description="POTRA" evidence="9">
    <location>
        <begin position="430"/>
        <end position="504"/>
    </location>
</feature>
<evidence type="ECO:0000256" key="8">
    <source>
        <dbReference type="NCBIfam" id="TIGR03303"/>
    </source>
</evidence>
<evidence type="ECO:0000256" key="7">
    <source>
        <dbReference type="ARBA" id="ARBA00023237"/>
    </source>
</evidence>
<dbReference type="Pfam" id="PF07244">
    <property type="entry name" value="POTRA"/>
    <property type="match status" value="6"/>
</dbReference>
<evidence type="ECO:0000313" key="10">
    <source>
        <dbReference type="EMBL" id="NKE69411.1"/>
    </source>
</evidence>
<comment type="caution">
    <text evidence="10">The sequence shown here is derived from an EMBL/GenBank/DDBJ whole genome shotgun (WGS) entry which is preliminary data.</text>
</comment>
<dbReference type="InterPro" id="IPR023707">
    <property type="entry name" value="OM_assembly_BamA"/>
</dbReference>
<dbReference type="InterPro" id="IPR000184">
    <property type="entry name" value="Bac_surfAg_D15"/>
</dbReference>
<dbReference type="PIRSF" id="PIRSF006076">
    <property type="entry name" value="OM_assembly_OMP85"/>
    <property type="match status" value="1"/>
</dbReference>
<keyword evidence="3" id="KW-0812">Transmembrane</keyword>
<dbReference type="PANTHER" id="PTHR12815:SF47">
    <property type="entry name" value="TRANSLOCATION AND ASSEMBLY MODULE SUBUNIT TAMA"/>
    <property type="match status" value="1"/>
</dbReference>
<evidence type="ECO:0000256" key="1">
    <source>
        <dbReference type="ARBA" id="ARBA00004370"/>
    </source>
</evidence>
<keyword evidence="6" id="KW-0472">Membrane</keyword>
<keyword evidence="4" id="KW-0732">Signal</keyword>
<name>A0A7X6I9H2_9BACT</name>
<dbReference type="AlphaFoldDB" id="A0A7X6I9H2"/>
<evidence type="ECO:0000256" key="5">
    <source>
        <dbReference type="ARBA" id="ARBA00022737"/>
    </source>
</evidence>
<sequence>MEVEPAGEEVTVKFVLIERRLLSSIDLSGNYFVSEEEILGAIGMKPGDEFTEARWEKALSDVSSLYRRKGYFQTRFSTDLKRPPGDRRGVDLSLKIREGDPAKIRNLRLTGQKVFSDTTIKLRMMTSWPKEYYRFDKLEENIRAVEAFYYSEGYLKAVVGPPILDFIERTNEVDITLPIAASNKIDLHFDGRGPMSVKQLEPLVLIKEEGSDDSSTLEQSAQEIEEFYRRAGYPFVQVTVSALPFPEENRTEVRFKIESGSRTRIRQIKFSGNHSFSSERLREIVRLQKEGRFSSSLYTREQLDEDASALVLFYKREGFRNPRVAPEIDYDDTRTDATVTYKIDEGIRTRIGRITLQGNQRLPETTLKEALRIAPEDPYYEAIVREGARQLLSAYEKEGYLYAAVQSLTDFSEDQTTADITYDLSEGEQVRVGRIVLDGNLKTRDHVLLRELVIREGDPYSFDQILTSQQRLYRTGLFSGVRFEPIRFEDKPTVHDLQLSVTERPSIGVEFGFGYADFEGVRGFFELSHRNLFGTGRSLSARAQGSRVQELYTLSYREPWFFFRDTDAHVVAAYEDREERTYDLERASGTVGVDKSFSKTVKGSLVYQYERNRLSNVDPDAQLTQEDIGRVTIGSITPSLIRDTRDDPFNPRSGSLNGITVQDAAQIFGSEAQFVKTTVQSSWYQALSEKLVFAFSARAGVAQRFGETEVIPLTERFLAGGRSTVRGYGQDKLGVERVTIINGDPIGGNAMLIFNEELRIALPRSFGLVLFFDHGNVWLDHRDVRFSDIKSTTGIGVRYNTPVGPFRLDWGYKLNREADEDPWTVHFTLGHAF</sequence>
<accession>A0A7X6I9H2</accession>
<protein>
    <recommendedName>
        <fullName evidence="8">Outer membrane protein assembly factor BamA</fullName>
    </recommendedName>
</protein>
<keyword evidence="7" id="KW-0998">Cell outer membrane</keyword>
<dbReference type="InterPro" id="IPR039910">
    <property type="entry name" value="D15-like"/>
</dbReference>
<feature type="domain" description="POTRA" evidence="9">
    <location>
        <begin position="349"/>
        <end position="427"/>
    </location>
</feature>
<dbReference type="InterPro" id="IPR034746">
    <property type="entry name" value="POTRA"/>
</dbReference>
<gene>
    <name evidence="10" type="primary">bamA</name>
    <name evidence="10" type="ORF">MNODULE_01425</name>
</gene>
<dbReference type="Gene3D" id="3.10.20.310">
    <property type="entry name" value="membrane protein fhac"/>
    <property type="match status" value="6"/>
</dbReference>
<reference evidence="10 11" key="1">
    <citation type="journal article" date="2020" name="Nature">
        <title>Bacterial chemolithoautotrophy via manganese oxidation.</title>
        <authorList>
            <person name="Yu H."/>
            <person name="Leadbetter J.R."/>
        </authorList>
    </citation>
    <scope>NUCLEOTIDE SEQUENCE [LARGE SCALE GENOMIC DNA]</scope>
    <source>
        <strain evidence="10 11">Mn-1</strain>
    </source>
</reference>
<dbReference type="Gene3D" id="2.40.160.50">
    <property type="entry name" value="membrane protein fhac: a member of the omp85/tpsb transporter family"/>
    <property type="match status" value="1"/>
</dbReference>
<dbReference type="Pfam" id="PF01103">
    <property type="entry name" value="Omp85"/>
    <property type="match status" value="1"/>
</dbReference>
<keyword evidence="5" id="KW-0677">Repeat</keyword>
<dbReference type="PANTHER" id="PTHR12815">
    <property type="entry name" value="SORTING AND ASSEMBLY MACHINERY SAMM50 PROTEIN FAMILY MEMBER"/>
    <property type="match status" value="1"/>
</dbReference>